<comment type="caution">
    <text evidence="5">The sequence shown here is derived from an EMBL/GenBank/DDBJ whole genome shotgun (WGS) entry which is preliminary data.</text>
</comment>
<protein>
    <recommendedName>
        <fullName evidence="4">Polyphosphate kinase-2-related domain-containing protein</fullName>
    </recommendedName>
</protein>
<accession>A0A8E2QGX1</accession>
<dbReference type="Pfam" id="PF03976">
    <property type="entry name" value="PPK2"/>
    <property type="match status" value="1"/>
</dbReference>
<dbReference type="RefSeq" id="WP_003288252.1">
    <property type="nucleotide sequence ID" value="NZ_CP065721.1"/>
</dbReference>
<evidence type="ECO:0000256" key="2">
    <source>
        <dbReference type="ARBA" id="ARBA00022679"/>
    </source>
</evidence>
<dbReference type="InterPro" id="IPR027417">
    <property type="entry name" value="P-loop_NTPase"/>
</dbReference>
<comment type="similarity">
    <text evidence="1">Belongs to the polyphosphate kinase 2 (PPK2) family. Class I subfamily.</text>
</comment>
<reference evidence="5 6" key="1">
    <citation type="submission" date="2018-01" db="EMBL/GenBank/DDBJ databases">
        <title>Denitrification phenotypes of diverse strains of Pseudomonas stutzeri.</title>
        <authorList>
            <person name="Milligan D.A."/>
            <person name="Bergaust L."/>
            <person name="Bakken L.R."/>
            <person name="Frostegard A."/>
        </authorList>
    </citation>
    <scope>NUCLEOTIDE SEQUENCE [LARGE SCALE GENOMIC DNA]</scope>
    <source>
        <strain evidence="5 6">DSM 50238</strain>
    </source>
</reference>
<proteinExistence type="inferred from homology"/>
<dbReference type="InterPro" id="IPR016898">
    <property type="entry name" value="Polyphosphate_phosphotransfera"/>
</dbReference>
<dbReference type="SUPFAM" id="SSF52540">
    <property type="entry name" value="P-loop containing nucleoside triphosphate hydrolases"/>
    <property type="match status" value="1"/>
</dbReference>
<evidence type="ECO:0000256" key="1">
    <source>
        <dbReference type="ARBA" id="ARBA00009924"/>
    </source>
</evidence>
<dbReference type="AlphaFoldDB" id="A0A8E2QGX1"/>
<gene>
    <name evidence="5" type="ORF">CXK95_00430</name>
</gene>
<evidence type="ECO:0000313" key="5">
    <source>
        <dbReference type="EMBL" id="PNF77794.1"/>
    </source>
</evidence>
<dbReference type="Gene3D" id="3.40.50.300">
    <property type="entry name" value="P-loop containing nucleotide triphosphate hydrolases"/>
    <property type="match status" value="1"/>
</dbReference>
<dbReference type="Proteomes" id="UP000235881">
    <property type="component" value="Unassembled WGS sequence"/>
</dbReference>
<dbReference type="PIRSF" id="PIRSF028756">
    <property type="entry name" value="PPK2_prd"/>
    <property type="match status" value="1"/>
</dbReference>
<dbReference type="InterPro" id="IPR022488">
    <property type="entry name" value="PPK2-related"/>
</dbReference>
<evidence type="ECO:0000256" key="3">
    <source>
        <dbReference type="ARBA" id="ARBA00022777"/>
    </source>
</evidence>
<keyword evidence="2" id="KW-0808">Transferase</keyword>
<dbReference type="GO" id="GO:0008976">
    <property type="term" value="F:polyphosphate kinase activity"/>
    <property type="evidence" value="ECO:0007669"/>
    <property type="project" value="InterPro"/>
</dbReference>
<keyword evidence="3" id="KW-0418">Kinase</keyword>
<feature type="domain" description="Polyphosphate kinase-2-related" evidence="4">
    <location>
        <begin position="30"/>
        <end position="252"/>
    </location>
</feature>
<evidence type="ECO:0000313" key="6">
    <source>
        <dbReference type="Proteomes" id="UP000235881"/>
    </source>
</evidence>
<name>A0A8E2QGX1_9GAMM</name>
<evidence type="ECO:0000259" key="4">
    <source>
        <dbReference type="Pfam" id="PF03976"/>
    </source>
</evidence>
<organism evidence="5 6">
    <name type="scientific">Stutzerimonas degradans</name>
    <dbReference type="NCBI Taxonomy" id="2968968"/>
    <lineage>
        <taxon>Bacteria</taxon>
        <taxon>Pseudomonadati</taxon>
        <taxon>Pseudomonadota</taxon>
        <taxon>Gammaproteobacteria</taxon>
        <taxon>Pseudomonadales</taxon>
        <taxon>Pseudomonadaceae</taxon>
        <taxon>Stutzerimonas</taxon>
    </lineage>
</organism>
<dbReference type="EMBL" id="POUK01000001">
    <property type="protein sequence ID" value="PNF77794.1"/>
    <property type="molecule type" value="Genomic_DNA"/>
</dbReference>
<keyword evidence="6" id="KW-1185">Reference proteome</keyword>
<dbReference type="PANTHER" id="PTHR34383:SF3">
    <property type="entry name" value="POLYPHOSPHATE:AMP PHOSPHOTRANSFERASE"/>
    <property type="match status" value="1"/>
</dbReference>
<sequence length="278" mass="31488">MSRLPDAVLDDCLCNPAAPLAGDPARQYGLDKAQAQAQLLTLKGWLRERLTMLWANRHAALLLVLQGPDCAGKNGVIRRVLSGLDPLALAASSFQAPNAEERAHDFLWRYRRRLPAPGTLAIFDRSYYEALVSDLRDGLCETADLAPRQAAIRALEEELPSLHIRPLKCYLQISCAEQKRRLHQRLEQPNKRWKLSASDLDDHRDFAHREARWAEVLAASHLPNAPWYVIPADHRWLRDLLVASLLARELEQLAQDWPQRPAPFSADDLQGIACEPRR</sequence>
<dbReference type="PANTHER" id="PTHR34383">
    <property type="entry name" value="POLYPHOSPHATE:AMP PHOSPHOTRANSFERASE-RELATED"/>
    <property type="match status" value="1"/>
</dbReference>